<dbReference type="Proteomes" id="UP000789702">
    <property type="component" value="Unassembled WGS sequence"/>
</dbReference>
<keyword evidence="2" id="KW-1185">Reference proteome</keyword>
<proteinExistence type="predicted"/>
<evidence type="ECO:0000313" key="2">
    <source>
        <dbReference type="Proteomes" id="UP000789702"/>
    </source>
</evidence>
<feature type="non-terminal residue" evidence="1">
    <location>
        <position position="1"/>
    </location>
</feature>
<organism evidence="1 2">
    <name type="scientific">Dentiscutata heterogama</name>
    <dbReference type="NCBI Taxonomy" id="1316150"/>
    <lineage>
        <taxon>Eukaryota</taxon>
        <taxon>Fungi</taxon>
        <taxon>Fungi incertae sedis</taxon>
        <taxon>Mucoromycota</taxon>
        <taxon>Glomeromycotina</taxon>
        <taxon>Glomeromycetes</taxon>
        <taxon>Diversisporales</taxon>
        <taxon>Gigasporaceae</taxon>
        <taxon>Dentiscutata</taxon>
    </lineage>
</organism>
<dbReference type="EMBL" id="CAJVPU010037739">
    <property type="protein sequence ID" value="CAG8733204.1"/>
    <property type="molecule type" value="Genomic_DNA"/>
</dbReference>
<sequence length="71" mass="7550">YNLCNIFCCNCDGGCDSRCEQTTCNAKEWSKCLVAAVTCGISCVTNGAACATCLASVGASFCKECYFQLYD</sequence>
<protein>
    <submittedName>
        <fullName evidence="1">3501_t:CDS:1</fullName>
    </submittedName>
</protein>
<gene>
    <name evidence="1" type="ORF">DHETER_LOCUS13570</name>
</gene>
<comment type="caution">
    <text evidence="1">The sequence shown here is derived from an EMBL/GenBank/DDBJ whole genome shotgun (WGS) entry which is preliminary data.</text>
</comment>
<name>A0ACA9Q239_9GLOM</name>
<reference evidence="1" key="1">
    <citation type="submission" date="2021-06" db="EMBL/GenBank/DDBJ databases">
        <authorList>
            <person name="Kallberg Y."/>
            <person name="Tangrot J."/>
            <person name="Rosling A."/>
        </authorList>
    </citation>
    <scope>NUCLEOTIDE SEQUENCE</scope>
    <source>
        <strain evidence="1">IL203A</strain>
    </source>
</reference>
<evidence type="ECO:0000313" key="1">
    <source>
        <dbReference type="EMBL" id="CAG8733204.1"/>
    </source>
</evidence>
<accession>A0ACA9Q239</accession>